<dbReference type="PATRIC" id="fig|1330534.3.peg.3620"/>
<comment type="caution">
    <text evidence="1">The sequence shown here is derived from an EMBL/GenBank/DDBJ whole genome shotgun (WGS) entry which is preliminary data.</text>
</comment>
<name>U4QX03_9FIRM</name>
<accession>U4QX03</accession>
<proteinExistence type="predicted"/>
<protein>
    <submittedName>
        <fullName evidence="1">Uncharacterized protein</fullName>
    </submittedName>
</protein>
<dbReference type="OrthoDB" id="3034904at2"/>
<evidence type="ECO:0000313" key="1">
    <source>
        <dbReference type="EMBL" id="EPR08078.1"/>
    </source>
</evidence>
<dbReference type="EMBL" id="ATAY01000094">
    <property type="protein sequence ID" value="EPR08078.1"/>
    <property type="molecule type" value="Genomic_DNA"/>
</dbReference>
<gene>
    <name evidence="1" type="ORF">L323_18230</name>
</gene>
<reference evidence="1 2" key="1">
    <citation type="journal article" date="2013" name="Genome Announc.">
        <title>Draft Genome Sequence of the Cellulolytic Bacterium Clostridium papyrosolvens C7 (ATCC 700395).</title>
        <authorList>
            <person name="Zepeda V."/>
            <person name="Dassa B."/>
            <person name="Borovok I."/>
            <person name="Lamed R."/>
            <person name="Bayer E.A."/>
            <person name="Cate J.H."/>
        </authorList>
    </citation>
    <scope>NUCLEOTIDE SEQUENCE [LARGE SCALE GENOMIC DNA]</scope>
    <source>
        <strain evidence="1 2">C7</strain>
    </source>
</reference>
<dbReference type="STRING" id="1330534.L323_18230"/>
<dbReference type="Proteomes" id="UP000016860">
    <property type="component" value="Unassembled WGS sequence"/>
</dbReference>
<dbReference type="AlphaFoldDB" id="U4QX03"/>
<organism evidence="1 2">
    <name type="scientific">Ruminiclostridium papyrosolvens C7</name>
    <dbReference type="NCBI Taxonomy" id="1330534"/>
    <lineage>
        <taxon>Bacteria</taxon>
        <taxon>Bacillati</taxon>
        <taxon>Bacillota</taxon>
        <taxon>Clostridia</taxon>
        <taxon>Eubacteriales</taxon>
        <taxon>Oscillospiraceae</taxon>
        <taxon>Ruminiclostridium</taxon>
    </lineage>
</organism>
<sequence length="242" mass="28049">MMERQPWSSGPGEILEHGLSLLKNDSDVNRRLAMISIDNSVELMIKTFLGLPKRITGIHLSRKEYDQISESFPCLIDAIEQYSGDKLKGIDLGEIEWFHRLRNQLYHQGNGLTVERSKVEIYSELAKLLFKNLFGIDIQIKEEKKSDILGEFMTAWVKFEKLMILFLEKRLQPEQTRKVMPYEAMNILFKEGYIDDSTYGEIKILRDIRNKAVHGVGDYNTLINKQVIDKLNGVIAELEKKL</sequence>
<dbReference type="RefSeq" id="WP_020817018.1">
    <property type="nucleotide sequence ID" value="NZ_ATAY01000094.1"/>
</dbReference>
<evidence type="ECO:0000313" key="2">
    <source>
        <dbReference type="Proteomes" id="UP000016860"/>
    </source>
</evidence>